<reference evidence="2" key="1">
    <citation type="submission" date="2013-04" db="EMBL/GenBank/DDBJ databases">
        <authorList>
            <person name="Qu J."/>
            <person name="Murali S.C."/>
            <person name="Bandaranaike D."/>
            <person name="Bellair M."/>
            <person name="Blankenburg K."/>
            <person name="Chao H."/>
            <person name="Dinh H."/>
            <person name="Doddapaneni H."/>
            <person name="Downs B."/>
            <person name="Dugan-Rocha S."/>
            <person name="Elkadiri S."/>
            <person name="Gnanaolivu R.D."/>
            <person name="Hernandez B."/>
            <person name="Javaid M."/>
            <person name="Jayaseelan J.C."/>
            <person name="Lee S."/>
            <person name="Li M."/>
            <person name="Ming W."/>
            <person name="Munidasa M."/>
            <person name="Muniz J."/>
            <person name="Nguyen L."/>
            <person name="Ongeri F."/>
            <person name="Osuji N."/>
            <person name="Pu L.-L."/>
            <person name="Puazo M."/>
            <person name="Qu C."/>
            <person name="Quiroz J."/>
            <person name="Raj R."/>
            <person name="Weissenberger G."/>
            <person name="Xin Y."/>
            <person name="Zou X."/>
            <person name="Han Y."/>
            <person name="Richards S."/>
            <person name="Worley K."/>
            <person name="Muzny D."/>
            <person name="Gibbs R."/>
        </authorList>
    </citation>
    <scope>NUCLEOTIDE SEQUENCE</scope>
    <source>
        <strain evidence="2">Sampled in the wild</strain>
    </source>
</reference>
<dbReference type="Proteomes" id="UP000792457">
    <property type="component" value="Unassembled WGS sequence"/>
</dbReference>
<gene>
    <name evidence="2" type="ORF">J437_LFUL016654</name>
</gene>
<accession>A0A8K0P761</accession>
<protein>
    <submittedName>
        <fullName evidence="2">Uncharacterized protein</fullName>
    </submittedName>
</protein>
<organism evidence="2 3">
    <name type="scientific">Ladona fulva</name>
    <name type="common">Scarce chaser dragonfly</name>
    <name type="synonym">Libellula fulva</name>
    <dbReference type="NCBI Taxonomy" id="123851"/>
    <lineage>
        <taxon>Eukaryota</taxon>
        <taxon>Metazoa</taxon>
        <taxon>Ecdysozoa</taxon>
        <taxon>Arthropoda</taxon>
        <taxon>Hexapoda</taxon>
        <taxon>Insecta</taxon>
        <taxon>Pterygota</taxon>
        <taxon>Palaeoptera</taxon>
        <taxon>Odonata</taxon>
        <taxon>Epiprocta</taxon>
        <taxon>Anisoptera</taxon>
        <taxon>Libelluloidea</taxon>
        <taxon>Libellulidae</taxon>
        <taxon>Ladona</taxon>
    </lineage>
</organism>
<evidence type="ECO:0000313" key="2">
    <source>
        <dbReference type="EMBL" id="KAG8236376.1"/>
    </source>
</evidence>
<feature type="region of interest" description="Disordered" evidence="1">
    <location>
        <begin position="98"/>
        <end position="148"/>
    </location>
</feature>
<keyword evidence="3" id="KW-1185">Reference proteome</keyword>
<name>A0A8K0P761_LADFU</name>
<evidence type="ECO:0000313" key="3">
    <source>
        <dbReference type="Proteomes" id="UP000792457"/>
    </source>
</evidence>
<evidence type="ECO:0000256" key="1">
    <source>
        <dbReference type="SAM" id="MobiDB-lite"/>
    </source>
</evidence>
<reference evidence="2" key="2">
    <citation type="submission" date="2017-10" db="EMBL/GenBank/DDBJ databases">
        <title>Ladona fulva Genome sequencing and assembly.</title>
        <authorList>
            <person name="Murali S."/>
            <person name="Richards S."/>
            <person name="Bandaranaike D."/>
            <person name="Bellair M."/>
            <person name="Blankenburg K."/>
            <person name="Chao H."/>
            <person name="Dinh H."/>
            <person name="Doddapaneni H."/>
            <person name="Dugan-Rocha S."/>
            <person name="Elkadiri S."/>
            <person name="Gnanaolivu R."/>
            <person name="Hernandez B."/>
            <person name="Skinner E."/>
            <person name="Javaid M."/>
            <person name="Lee S."/>
            <person name="Li M."/>
            <person name="Ming W."/>
            <person name="Munidasa M."/>
            <person name="Muniz J."/>
            <person name="Nguyen L."/>
            <person name="Hughes D."/>
            <person name="Osuji N."/>
            <person name="Pu L.-L."/>
            <person name="Puazo M."/>
            <person name="Qu C."/>
            <person name="Quiroz J."/>
            <person name="Raj R."/>
            <person name="Weissenberger G."/>
            <person name="Xin Y."/>
            <person name="Zou X."/>
            <person name="Han Y."/>
            <person name="Worley K."/>
            <person name="Muzny D."/>
            <person name="Gibbs R."/>
        </authorList>
    </citation>
    <scope>NUCLEOTIDE SEQUENCE</scope>
    <source>
        <strain evidence="2">Sampled in the wild</strain>
    </source>
</reference>
<dbReference type="EMBL" id="KZ309021">
    <property type="protein sequence ID" value="KAG8236376.1"/>
    <property type="molecule type" value="Genomic_DNA"/>
</dbReference>
<proteinExistence type="predicted"/>
<sequence length="409" mass="44411">MHRSLDRRCRRSDRIQTTICCLQWAEEVAIEAELTRTRGGGLLSCILPFKQELLPHASNAPRLVIRQLCRGHVGQAPHLSREDHSLCAGARLLREGPPPPALGPVPGCGLHGGRRRSAALPRPFRPKGQPSSRSRLPAGPVPRHGRPLRRRVRCLRAGPSPQSGAFQDRGPRAPLGRRIHSASPAAGHRGLARGHRLLPRARLRSPRPAFPRPTARGPCGLPLLHRVQTVRVRRGRRSIGRVDATRQTPAALAALWTGAGQWRCSPHPVAHTAAHRLLRPGAPLRHRRLRTHLRQLGVSRARPGLSPHHRPAPKNVGPARRRAALLLLHGHAHGGSSPGAGAALPALTTDGAALASQRCPHPRCCVCGPQIPTDRPTLPLHRHGAGVHDCGLPKSMQSHQNMASFRLDL</sequence>
<comment type="caution">
    <text evidence="2">The sequence shown here is derived from an EMBL/GenBank/DDBJ whole genome shotgun (WGS) entry which is preliminary data.</text>
</comment>
<dbReference type="AlphaFoldDB" id="A0A8K0P761"/>